<comment type="caution">
    <text evidence="5">The sequence shown here is derived from an EMBL/GenBank/DDBJ whole genome shotgun (WGS) entry which is preliminary data.</text>
</comment>
<dbReference type="Gene3D" id="3.40.850.10">
    <property type="entry name" value="Kinesin motor domain"/>
    <property type="match status" value="1"/>
</dbReference>
<feature type="non-terminal residue" evidence="5">
    <location>
        <position position="186"/>
    </location>
</feature>
<dbReference type="GO" id="GO:0007018">
    <property type="term" value="P:microtubule-based movement"/>
    <property type="evidence" value="ECO:0007669"/>
    <property type="project" value="InterPro"/>
</dbReference>
<dbReference type="PANTHER" id="PTHR47117:SF6">
    <property type="entry name" value="KINESIN-LIKE PROTEIN KIF16B"/>
    <property type="match status" value="1"/>
</dbReference>
<dbReference type="InterPro" id="IPR036961">
    <property type="entry name" value="Kinesin_motor_dom_sf"/>
</dbReference>
<keyword evidence="1 3" id="KW-0547">Nucleotide-binding</keyword>
<dbReference type="Pfam" id="PF00225">
    <property type="entry name" value="Kinesin"/>
    <property type="match status" value="1"/>
</dbReference>
<dbReference type="PROSITE" id="PS50067">
    <property type="entry name" value="KINESIN_MOTOR_2"/>
    <property type="match status" value="1"/>
</dbReference>
<organism evidence="5 6">
    <name type="scientific">Geodia barretti</name>
    <name type="common">Barrett's horny sponge</name>
    <dbReference type="NCBI Taxonomy" id="519541"/>
    <lineage>
        <taxon>Eukaryota</taxon>
        <taxon>Metazoa</taxon>
        <taxon>Porifera</taxon>
        <taxon>Demospongiae</taxon>
        <taxon>Heteroscleromorpha</taxon>
        <taxon>Tetractinellida</taxon>
        <taxon>Astrophorina</taxon>
        <taxon>Geodiidae</taxon>
        <taxon>Geodia</taxon>
    </lineage>
</organism>
<gene>
    <name evidence="5" type="ORF">GBAR_LOCUS24534</name>
</gene>
<keyword evidence="6" id="KW-1185">Reference proteome</keyword>
<dbReference type="SMART" id="SM00129">
    <property type="entry name" value="KISc"/>
    <property type="match status" value="1"/>
</dbReference>
<sequence length="186" mass="21139">MSEAKVQVAVRARPLSQRELEMESPVVLEMKGKSTLLRKTTDDVIVGQTREKVNEFVYDYSYWSLDPSYPHFVPQEQVFNDLGKTVLEAAFEGYNACVFAYGQTGSGKTFTMMGTERAPGLIPRICETLFDRTVSGSLKKVSYKVEASFMEIYNEMVRDLLLPAHKYAANRLKVRQHPKHGPYVES</sequence>
<dbReference type="AlphaFoldDB" id="A0AA35XAE3"/>
<name>A0AA35XAE3_GEOBA</name>
<dbReference type="Proteomes" id="UP001174909">
    <property type="component" value="Unassembled WGS sequence"/>
</dbReference>
<dbReference type="EMBL" id="CASHTH010003383">
    <property type="protein sequence ID" value="CAI8044185.1"/>
    <property type="molecule type" value="Genomic_DNA"/>
</dbReference>
<dbReference type="InterPro" id="IPR001752">
    <property type="entry name" value="Kinesin_motor_dom"/>
</dbReference>
<evidence type="ECO:0000256" key="2">
    <source>
        <dbReference type="ARBA" id="ARBA00022840"/>
    </source>
</evidence>
<dbReference type="GO" id="GO:0005524">
    <property type="term" value="F:ATP binding"/>
    <property type="evidence" value="ECO:0007669"/>
    <property type="project" value="UniProtKB-UniRule"/>
</dbReference>
<protein>
    <submittedName>
        <fullName evidence="5">Kinesin-like protein Klp98A</fullName>
    </submittedName>
</protein>
<keyword evidence="3" id="KW-0505">Motor protein</keyword>
<feature type="binding site" evidence="3">
    <location>
        <begin position="102"/>
        <end position="109"/>
    </location>
    <ligand>
        <name>ATP</name>
        <dbReference type="ChEBI" id="CHEBI:30616"/>
    </ligand>
</feature>
<evidence type="ECO:0000313" key="6">
    <source>
        <dbReference type="Proteomes" id="UP001174909"/>
    </source>
</evidence>
<comment type="similarity">
    <text evidence="3">Belongs to the TRAFAC class myosin-kinesin ATPase superfamily. Kinesin family.</text>
</comment>
<dbReference type="GO" id="GO:0003777">
    <property type="term" value="F:microtubule motor activity"/>
    <property type="evidence" value="ECO:0007669"/>
    <property type="project" value="InterPro"/>
</dbReference>
<dbReference type="InterPro" id="IPR027417">
    <property type="entry name" value="P-loop_NTPase"/>
</dbReference>
<feature type="domain" description="Kinesin motor" evidence="4">
    <location>
        <begin position="5"/>
        <end position="186"/>
    </location>
</feature>
<dbReference type="PANTHER" id="PTHR47117">
    <property type="entry name" value="STAR-RELATED LIPID TRANSFER PROTEIN 9"/>
    <property type="match status" value="1"/>
</dbReference>
<keyword evidence="2 3" id="KW-0067">ATP-binding</keyword>
<reference evidence="5" key="1">
    <citation type="submission" date="2023-03" db="EMBL/GenBank/DDBJ databases">
        <authorList>
            <person name="Steffen K."/>
            <person name="Cardenas P."/>
        </authorList>
    </citation>
    <scope>NUCLEOTIDE SEQUENCE</scope>
</reference>
<evidence type="ECO:0000259" key="4">
    <source>
        <dbReference type="PROSITE" id="PS50067"/>
    </source>
</evidence>
<evidence type="ECO:0000256" key="3">
    <source>
        <dbReference type="PROSITE-ProRule" id="PRU00283"/>
    </source>
</evidence>
<dbReference type="GO" id="GO:0008017">
    <property type="term" value="F:microtubule binding"/>
    <property type="evidence" value="ECO:0007669"/>
    <property type="project" value="InterPro"/>
</dbReference>
<accession>A0AA35XAE3</accession>
<evidence type="ECO:0000256" key="1">
    <source>
        <dbReference type="ARBA" id="ARBA00022741"/>
    </source>
</evidence>
<evidence type="ECO:0000313" key="5">
    <source>
        <dbReference type="EMBL" id="CAI8044185.1"/>
    </source>
</evidence>
<proteinExistence type="inferred from homology"/>
<dbReference type="SUPFAM" id="SSF52540">
    <property type="entry name" value="P-loop containing nucleoside triphosphate hydrolases"/>
    <property type="match status" value="1"/>
</dbReference>